<proteinExistence type="predicted"/>
<evidence type="ECO:0000313" key="3">
    <source>
        <dbReference type="Proteomes" id="UP000027586"/>
    </source>
</evidence>
<keyword evidence="3" id="KW-1185">Reference proteome</keyword>
<accession>A0A068S6U7</accession>
<sequence length="67" mass="7438">MKFSALVLATAAIIATASAVKELGPDQYCHNIETQATCEEYSNECEWDLDYNQCDDIPPDDPEPLDD</sequence>
<reference evidence="2" key="1">
    <citation type="submission" date="2013-08" db="EMBL/GenBank/DDBJ databases">
        <title>Gene expansion shapes genome architecture in the human pathogen Lichtheimia corymbifera: an evolutionary genomics analysis in the ancient terrestrial Mucorales (Mucoromycotina).</title>
        <authorList>
            <person name="Schwartze V.U."/>
            <person name="Winter S."/>
            <person name="Shelest E."/>
            <person name="Marcet-Houben M."/>
            <person name="Horn F."/>
            <person name="Wehner S."/>
            <person name="Hoffmann K."/>
            <person name="Riege K."/>
            <person name="Sammeth M."/>
            <person name="Nowrousian M."/>
            <person name="Valiante V."/>
            <person name="Linde J."/>
            <person name="Jacobsen I.D."/>
            <person name="Marz M."/>
            <person name="Brakhage A.A."/>
            <person name="Gabaldon T."/>
            <person name="Bocker S."/>
            <person name="Voigt K."/>
        </authorList>
    </citation>
    <scope>NUCLEOTIDE SEQUENCE [LARGE SCALE GENOMIC DNA]</scope>
    <source>
        <strain evidence="2">FSU 9682</strain>
    </source>
</reference>
<evidence type="ECO:0000313" key="2">
    <source>
        <dbReference type="EMBL" id="CDH58098.1"/>
    </source>
</evidence>
<dbReference type="Proteomes" id="UP000027586">
    <property type="component" value="Unassembled WGS sequence"/>
</dbReference>
<organism evidence="2 3">
    <name type="scientific">Lichtheimia corymbifera JMRC:FSU:9682</name>
    <dbReference type="NCBI Taxonomy" id="1263082"/>
    <lineage>
        <taxon>Eukaryota</taxon>
        <taxon>Fungi</taxon>
        <taxon>Fungi incertae sedis</taxon>
        <taxon>Mucoromycota</taxon>
        <taxon>Mucoromycotina</taxon>
        <taxon>Mucoromycetes</taxon>
        <taxon>Mucorales</taxon>
        <taxon>Lichtheimiaceae</taxon>
        <taxon>Lichtheimia</taxon>
    </lineage>
</organism>
<gene>
    <name evidence="2" type="ORF">LCOR_08976.1</name>
</gene>
<evidence type="ECO:0000256" key="1">
    <source>
        <dbReference type="SAM" id="SignalP"/>
    </source>
</evidence>
<feature type="chain" id="PRO_5001652976" evidence="1">
    <location>
        <begin position="20"/>
        <end position="67"/>
    </location>
</feature>
<dbReference type="AlphaFoldDB" id="A0A068S6U7"/>
<dbReference type="VEuPathDB" id="FungiDB:LCOR_08976.1"/>
<name>A0A068S6U7_9FUNG</name>
<protein>
    <submittedName>
        <fullName evidence="2">Uncharacterized protein</fullName>
    </submittedName>
</protein>
<comment type="caution">
    <text evidence="2">The sequence shown here is derived from an EMBL/GenBank/DDBJ whole genome shotgun (WGS) entry which is preliminary data.</text>
</comment>
<feature type="signal peptide" evidence="1">
    <location>
        <begin position="1"/>
        <end position="19"/>
    </location>
</feature>
<keyword evidence="1" id="KW-0732">Signal</keyword>
<dbReference type="EMBL" id="CBTN010000052">
    <property type="protein sequence ID" value="CDH58098.1"/>
    <property type="molecule type" value="Genomic_DNA"/>
</dbReference>